<dbReference type="RefSeq" id="WP_311657989.1">
    <property type="nucleotide sequence ID" value="NZ_JAVRHY010000004.1"/>
</dbReference>
<dbReference type="InterPro" id="IPR000531">
    <property type="entry name" value="Beta-barrel_TonB"/>
</dbReference>
<comment type="caution">
    <text evidence="15">The sequence shown here is derived from an EMBL/GenBank/DDBJ whole genome shotgun (WGS) entry which is preliminary data.</text>
</comment>
<evidence type="ECO:0000313" key="15">
    <source>
        <dbReference type="EMBL" id="MDT0617991.1"/>
    </source>
</evidence>
<evidence type="ECO:0000256" key="9">
    <source>
        <dbReference type="ARBA" id="ARBA00023170"/>
    </source>
</evidence>
<name>A0ABU3B6C6_9GAMM</name>
<evidence type="ECO:0000259" key="14">
    <source>
        <dbReference type="Pfam" id="PF07715"/>
    </source>
</evidence>
<dbReference type="PANTHER" id="PTHR30069">
    <property type="entry name" value="TONB-DEPENDENT OUTER MEMBRANE RECEPTOR"/>
    <property type="match status" value="1"/>
</dbReference>
<dbReference type="Gene3D" id="2.40.170.20">
    <property type="entry name" value="TonB-dependent receptor, beta-barrel domain"/>
    <property type="match status" value="1"/>
</dbReference>
<keyword evidence="10 11" id="KW-0998">Cell outer membrane</keyword>
<evidence type="ECO:0000259" key="13">
    <source>
        <dbReference type="Pfam" id="PF00593"/>
    </source>
</evidence>
<dbReference type="InterPro" id="IPR037066">
    <property type="entry name" value="Plug_dom_sf"/>
</dbReference>
<keyword evidence="6" id="KW-0732">Signal</keyword>
<reference evidence="15 16" key="1">
    <citation type="submission" date="2023-09" db="EMBL/GenBank/DDBJ databases">
        <authorList>
            <person name="Rey-Velasco X."/>
        </authorList>
    </citation>
    <scope>NUCLEOTIDE SEQUENCE [LARGE SCALE GENOMIC DNA]</scope>
    <source>
        <strain evidence="15 16">P385</strain>
    </source>
</reference>
<dbReference type="InterPro" id="IPR036942">
    <property type="entry name" value="Beta-barrel_TonB_sf"/>
</dbReference>
<evidence type="ECO:0000256" key="2">
    <source>
        <dbReference type="ARBA" id="ARBA00008143"/>
    </source>
</evidence>
<dbReference type="InterPro" id="IPR012910">
    <property type="entry name" value="Plug_dom"/>
</dbReference>
<evidence type="ECO:0000256" key="6">
    <source>
        <dbReference type="ARBA" id="ARBA00022729"/>
    </source>
</evidence>
<dbReference type="PROSITE" id="PS52016">
    <property type="entry name" value="TONB_DEPENDENT_REC_3"/>
    <property type="match status" value="1"/>
</dbReference>
<evidence type="ECO:0000256" key="12">
    <source>
        <dbReference type="RuleBase" id="RU003357"/>
    </source>
</evidence>
<protein>
    <submittedName>
        <fullName evidence="15">TonB-dependent receptor</fullName>
    </submittedName>
</protein>
<evidence type="ECO:0000256" key="7">
    <source>
        <dbReference type="ARBA" id="ARBA00023077"/>
    </source>
</evidence>
<keyword evidence="9 15" id="KW-0675">Receptor</keyword>
<dbReference type="PANTHER" id="PTHR30069:SF29">
    <property type="entry name" value="HEMOGLOBIN AND HEMOGLOBIN-HAPTOGLOBIN-BINDING PROTEIN 1-RELATED"/>
    <property type="match status" value="1"/>
</dbReference>
<dbReference type="Gene3D" id="2.170.130.10">
    <property type="entry name" value="TonB-dependent receptor, plug domain"/>
    <property type="match status" value="1"/>
</dbReference>
<evidence type="ECO:0000256" key="3">
    <source>
        <dbReference type="ARBA" id="ARBA00022448"/>
    </source>
</evidence>
<keyword evidence="3 11" id="KW-0813">Transport</keyword>
<feature type="domain" description="TonB-dependent receptor-like beta-barrel" evidence="13">
    <location>
        <begin position="212"/>
        <end position="655"/>
    </location>
</feature>
<keyword evidence="8 11" id="KW-0472">Membrane</keyword>
<dbReference type="Pfam" id="PF00593">
    <property type="entry name" value="TonB_dep_Rec_b-barrel"/>
    <property type="match status" value="1"/>
</dbReference>
<dbReference type="Proteomes" id="UP001259982">
    <property type="component" value="Unassembled WGS sequence"/>
</dbReference>
<dbReference type="Pfam" id="PF07715">
    <property type="entry name" value="Plug"/>
    <property type="match status" value="1"/>
</dbReference>
<keyword evidence="7 12" id="KW-0798">TonB box</keyword>
<accession>A0ABU3B6C6</accession>
<keyword evidence="4 11" id="KW-1134">Transmembrane beta strand</keyword>
<feature type="domain" description="TonB-dependent receptor plug" evidence="14">
    <location>
        <begin position="49"/>
        <end position="157"/>
    </location>
</feature>
<evidence type="ECO:0000256" key="5">
    <source>
        <dbReference type="ARBA" id="ARBA00022692"/>
    </source>
</evidence>
<evidence type="ECO:0000256" key="11">
    <source>
        <dbReference type="PROSITE-ProRule" id="PRU01360"/>
    </source>
</evidence>
<dbReference type="SUPFAM" id="SSF56935">
    <property type="entry name" value="Porins"/>
    <property type="match status" value="1"/>
</dbReference>
<evidence type="ECO:0000313" key="16">
    <source>
        <dbReference type="Proteomes" id="UP001259982"/>
    </source>
</evidence>
<dbReference type="InterPro" id="IPR039426">
    <property type="entry name" value="TonB-dep_rcpt-like"/>
</dbReference>
<evidence type="ECO:0000256" key="1">
    <source>
        <dbReference type="ARBA" id="ARBA00004571"/>
    </source>
</evidence>
<comment type="subcellular location">
    <subcellularLocation>
        <location evidence="1 11">Cell outer membrane</location>
        <topology evidence="1 11">Multi-pass membrane protein</topology>
    </subcellularLocation>
</comment>
<dbReference type="EMBL" id="JAVRHY010000004">
    <property type="protein sequence ID" value="MDT0617991.1"/>
    <property type="molecule type" value="Genomic_DNA"/>
</dbReference>
<sequence length="693" mass="75697">MAALWSATAGIAAAADTPLALDTLPVIGDRPEAFDNRGIKAEQEEAALTPGGVTVIEDDILHERNTATLSDMLRYVPGVWSASHSGSDSIFISSRGSNLDATDFDRNGVKLFQDGLPVTTADGNNHNRIVDPLSARYAVFARGANAAKYGASTLGGAINFVSPTAQDSPSAQFLLNSGSHGQRQGRATASRVFNDRFDGLLTLEAKTRDGYRDHDEMRRRGVYGNAGWRITDDIGTRVYSQYVKRDLELPGQLTRQQFESDPDQASASARAGNFQADLESWRLADKTTWQIDANRRLDVGLSYEEQALFHPIVDKVIVPGAGVVFNGLLIDTDHRDIGGMARYQHRMGDHDLLFGLNVGVGDVEGEQYGNAGGARDGLSTRVDQNAHNTELFATNRWRLTDRWTLIPALQIVHGNRELDNTSVASGAVNDIEDDYTGVNPSLGIIHHRGESFDLYASVSRLYESPTTFELADDVAGDGSALDAMHGTVVEMGTRGSRPIGARGFWRWDLSVYYAWVRDEILSVDDPAAPGTSLSTNVDRTVHAGVEALVSGGLALDPGARHRLEPRLSLTLNEFNFDGHPTYGDNKLPAAPGYALRGEMLYRHAHGFYTGPTVDVVDERFADFANTYRVDDYELLGWLGGWSGERVTVYAELRNLLGEAYVSTHRVRDVAAATDALLNPGEPRSVYVGMRYRM</sequence>
<evidence type="ECO:0000256" key="8">
    <source>
        <dbReference type="ARBA" id="ARBA00023136"/>
    </source>
</evidence>
<evidence type="ECO:0000256" key="10">
    <source>
        <dbReference type="ARBA" id="ARBA00023237"/>
    </source>
</evidence>
<comment type="similarity">
    <text evidence="2">Belongs to the TonB-dependent receptor family. Hemoglobin/haptoglobin binding protein subfamily.</text>
</comment>
<gene>
    <name evidence="15" type="ORF">RM531_05860</name>
</gene>
<keyword evidence="16" id="KW-1185">Reference proteome</keyword>
<organism evidence="15 16">
    <name type="scientific">Spectribacter acetivorans</name>
    <dbReference type="NCBI Taxonomy" id="3075603"/>
    <lineage>
        <taxon>Bacteria</taxon>
        <taxon>Pseudomonadati</taxon>
        <taxon>Pseudomonadota</taxon>
        <taxon>Gammaproteobacteria</taxon>
        <taxon>Salinisphaerales</taxon>
        <taxon>Salinisphaeraceae</taxon>
        <taxon>Spectribacter</taxon>
    </lineage>
</organism>
<proteinExistence type="inferred from homology"/>
<keyword evidence="5 11" id="KW-0812">Transmembrane</keyword>
<evidence type="ECO:0000256" key="4">
    <source>
        <dbReference type="ARBA" id="ARBA00022452"/>
    </source>
</evidence>